<accession>A0A0E3PIW5</accession>
<evidence type="ECO:0000313" key="1">
    <source>
        <dbReference type="EMBL" id="AKB34830.1"/>
    </source>
</evidence>
<dbReference type="EMBL" id="CP009508">
    <property type="protein sequence ID" value="AKB34830.1"/>
    <property type="molecule type" value="Genomic_DNA"/>
</dbReference>
<dbReference type="STRING" id="1434118.MSSAC_0240"/>
<dbReference type="GeneID" id="24869784"/>
<dbReference type="Proteomes" id="UP000033123">
    <property type="component" value="Chromosome"/>
</dbReference>
<dbReference type="KEGG" id="msj:MSSAC_0240"/>
<proteinExistence type="predicted"/>
<sequence length="311" mass="36253">MKRKAPSVESGGFNRQDCSGSLPDGFYDLNPSAPYFSSASAPNFPYLDLGICREPQVKSLIRAHSKDMYRLLEKVHFDGKYYRVKCVSSGDWEYCWDLAVRIQFFGKMQGIVLYPKRLVSRDEKKIVYRSVILVNPYQLWDQTLVARFWNLQERVEFLIARILFHECIHLMISLGNTLPSDFGNTDIYLEFRRMLEISNSNKLISEYHEVQFRLWNLALFGAEGSESEQTLLERVQEIYEFLINEKYSNQKTGKVFHSSSNNEKLARKYAWVAGVKAGGDVQVSRNVWKVEIRRLSIALRRLYKGIDTLLR</sequence>
<dbReference type="RefSeq" id="WP_048179132.1">
    <property type="nucleotide sequence ID" value="NZ_CP009508.1"/>
</dbReference>
<dbReference type="PATRIC" id="fig|1434118.4.peg.325"/>
<name>A0A0E3PIW5_9EURY</name>
<reference evidence="1 2" key="1">
    <citation type="submission" date="2014-07" db="EMBL/GenBank/DDBJ databases">
        <title>Methanogenic archaea and the global carbon cycle.</title>
        <authorList>
            <person name="Henriksen J.R."/>
            <person name="Luke J."/>
            <person name="Reinhart S."/>
            <person name="Benedict M.N."/>
            <person name="Youngblut N.D."/>
            <person name="Metcalf M.E."/>
            <person name="Whitaker R.J."/>
            <person name="Metcalf W.W."/>
        </authorList>
    </citation>
    <scope>NUCLEOTIDE SEQUENCE [LARGE SCALE GENOMIC DNA]</scope>
    <source>
        <strain evidence="1 2">C2J</strain>
    </source>
</reference>
<organism evidence="1 2">
    <name type="scientific">Methanosarcina siciliae C2J</name>
    <dbReference type="NCBI Taxonomy" id="1434118"/>
    <lineage>
        <taxon>Archaea</taxon>
        <taxon>Methanobacteriati</taxon>
        <taxon>Methanobacteriota</taxon>
        <taxon>Stenosarchaea group</taxon>
        <taxon>Methanomicrobia</taxon>
        <taxon>Methanosarcinales</taxon>
        <taxon>Methanosarcinaceae</taxon>
        <taxon>Methanosarcina</taxon>
    </lineage>
</organism>
<dbReference type="HOGENOM" id="CLU_073771_0_0_2"/>
<protein>
    <submittedName>
        <fullName evidence="1">Uncharacterized protein</fullName>
    </submittedName>
</protein>
<evidence type="ECO:0000313" key="2">
    <source>
        <dbReference type="Proteomes" id="UP000033123"/>
    </source>
</evidence>
<dbReference type="AlphaFoldDB" id="A0A0E3PIW5"/>
<gene>
    <name evidence="1" type="ORF">MSSAC_0240</name>
</gene>